<keyword evidence="1 4" id="KW-0808">Transferase</keyword>
<dbReference type="Proteomes" id="UP001595692">
    <property type="component" value="Unassembled WGS sequence"/>
</dbReference>
<organism evidence="4 5">
    <name type="scientific">Pseudaeromonas sharmana</name>
    <dbReference type="NCBI Taxonomy" id="328412"/>
    <lineage>
        <taxon>Bacteria</taxon>
        <taxon>Pseudomonadati</taxon>
        <taxon>Pseudomonadota</taxon>
        <taxon>Gammaproteobacteria</taxon>
        <taxon>Aeromonadales</taxon>
        <taxon>Aeromonadaceae</taxon>
        <taxon>Pseudaeromonas</taxon>
    </lineage>
</organism>
<dbReference type="InterPro" id="IPR000182">
    <property type="entry name" value="GNAT_dom"/>
</dbReference>
<name>A0ABV8CJQ3_9GAMM</name>
<evidence type="ECO:0000259" key="3">
    <source>
        <dbReference type="PROSITE" id="PS51186"/>
    </source>
</evidence>
<dbReference type="Gene3D" id="3.40.630.30">
    <property type="match status" value="1"/>
</dbReference>
<proteinExistence type="predicted"/>
<dbReference type="PANTHER" id="PTHR43877">
    <property type="entry name" value="AMINOALKYLPHOSPHONATE N-ACETYLTRANSFERASE-RELATED-RELATED"/>
    <property type="match status" value="1"/>
</dbReference>
<gene>
    <name evidence="4" type="ORF">ACFOSS_02990</name>
</gene>
<reference evidence="5" key="1">
    <citation type="journal article" date="2019" name="Int. J. Syst. Evol. Microbiol.">
        <title>The Global Catalogue of Microorganisms (GCM) 10K type strain sequencing project: providing services to taxonomists for standard genome sequencing and annotation.</title>
        <authorList>
            <consortium name="The Broad Institute Genomics Platform"/>
            <consortium name="The Broad Institute Genome Sequencing Center for Infectious Disease"/>
            <person name="Wu L."/>
            <person name="Ma J."/>
        </authorList>
    </citation>
    <scope>NUCLEOTIDE SEQUENCE [LARGE SCALE GENOMIC DNA]</scope>
    <source>
        <strain evidence="5">CCUG 54939</strain>
    </source>
</reference>
<dbReference type="InterPro" id="IPR050832">
    <property type="entry name" value="Bact_Acetyltransf"/>
</dbReference>
<dbReference type="EMBL" id="JBHSAF010000001">
    <property type="protein sequence ID" value="MFC3912432.1"/>
    <property type="molecule type" value="Genomic_DNA"/>
</dbReference>
<dbReference type="RefSeq" id="WP_377150539.1">
    <property type="nucleotide sequence ID" value="NZ_JBHSAF010000001.1"/>
</dbReference>
<dbReference type="InterPro" id="IPR016181">
    <property type="entry name" value="Acyl_CoA_acyltransferase"/>
</dbReference>
<dbReference type="SUPFAM" id="SSF55729">
    <property type="entry name" value="Acyl-CoA N-acyltransferases (Nat)"/>
    <property type="match status" value="1"/>
</dbReference>
<keyword evidence="2 4" id="KW-0012">Acyltransferase</keyword>
<sequence length="167" mass="19732">MSVLTLRPAQSKDAPEIARVQQESWSAAYSGLLPSSFPLRSEQERIAIWMQRLVDWPCHTILAEIDDGLVGFLFWHPELRSQALLKSLYLHPFFWNQGIGHQLLQQGLDDMRTEQMQRVDLWVLANNLRAEHFYLREGFRYDGRHHQQMVGQGQYQQRHMFRSLSLR</sequence>
<dbReference type="EC" id="2.3.-.-" evidence="4"/>
<comment type="caution">
    <text evidence="4">The sequence shown here is derived from an EMBL/GenBank/DDBJ whole genome shotgun (WGS) entry which is preliminary data.</text>
</comment>
<dbReference type="Pfam" id="PF00583">
    <property type="entry name" value="Acetyltransf_1"/>
    <property type="match status" value="1"/>
</dbReference>
<accession>A0ABV8CJQ3</accession>
<protein>
    <submittedName>
        <fullName evidence="4">GNAT family N-acetyltransferase</fullName>
        <ecNumber evidence="4">2.3.-.-</ecNumber>
    </submittedName>
</protein>
<dbReference type="PROSITE" id="PS51186">
    <property type="entry name" value="GNAT"/>
    <property type="match status" value="1"/>
</dbReference>
<dbReference type="CDD" id="cd04301">
    <property type="entry name" value="NAT_SF"/>
    <property type="match status" value="1"/>
</dbReference>
<evidence type="ECO:0000256" key="2">
    <source>
        <dbReference type="ARBA" id="ARBA00023315"/>
    </source>
</evidence>
<dbReference type="GO" id="GO:0016746">
    <property type="term" value="F:acyltransferase activity"/>
    <property type="evidence" value="ECO:0007669"/>
    <property type="project" value="UniProtKB-KW"/>
</dbReference>
<evidence type="ECO:0000313" key="5">
    <source>
        <dbReference type="Proteomes" id="UP001595692"/>
    </source>
</evidence>
<evidence type="ECO:0000256" key="1">
    <source>
        <dbReference type="ARBA" id="ARBA00022679"/>
    </source>
</evidence>
<evidence type="ECO:0000313" key="4">
    <source>
        <dbReference type="EMBL" id="MFC3912432.1"/>
    </source>
</evidence>
<keyword evidence="5" id="KW-1185">Reference proteome</keyword>
<feature type="domain" description="N-acetyltransferase" evidence="3">
    <location>
        <begin position="4"/>
        <end position="165"/>
    </location>
</feature>